<accession>A0A4R7KR45</accession>
<dbReference type="GO" id="GO:0008237">
    <property type="term" value="F:metallopeptidase activity"/>
    <property type="evidence" value="ECO:0007669"/>
    <property type="project" value="UniProtKB-KW"/>
</dbReference>
<evidence type="ECO:0000256" key="1">
    <source>
        <dbReference type="ARBA" id="ARBA00001947"/>
    </source>
</evidence>
<gene>
    <name evidence="14" type="ORF">EDD71_108108</name>
</gene>
<dbReference type="AlphaFoldDB" id="A0A4R7KR45"/>
<keyword evidence="11 12" id="KW-0472">Membrane</keyword>
<keyword evidence="4" id="KW-0645">Protease</keyword>
<proteinExistence type="inferred from homology"/>
<keyword evidence="9 12" id="KW-1133">Transmembrane helix</keyword>
<keyword evidence="10" id="KW-0482">Metalloprotease</keyword>
<feature type="transmembrane region" description="Helical" evidence="12">
    <location>
        <begin position="170"/>
        <end position="188"/>
    </location>
</feature>
<dbReference type="InterPro" id="IPR008915">
    <property type="entry name" value="Peptidase_M50"/>
</dbReference>
<feature type="domain" description="Peptidase M50" evidence="13">
    <location>
        <begin position="107"/>
        <end position="136"/>
    </location>
</feature>
<evidence type="ECO:0000256" key="6">
    <source>
        <dbReference type="ARBA" id="ARBA00022723"/>
    </source>
</evidence>
<comment type="subcellular location">
    <subcellularLocation>
        <location evidence="2">Membrane</location>
        <topology evidence="2">Multi-pass membrane protein</topology>
    </subcellularLocation>
</comment>
<evidence type="ECO:0000256" key="7">
    <source>
        <dbReference type="ARBA" id="ARBA00022801"/>
    </source>
</evidence>
<evidence type="ECO:0000256" key="12">
    <source>
        <dbReference type="SAM" id="Phobius"/>
    </source>
</evidence>
<dbReference type="Pfam" id="PF02163">
    <property type="entry name" value="Peptidase_M50"/>
    <property type="match status" value="2"/>
</dbReference>
<evidence type="ECO:0000256" key="10">
    <source>
        <dbReference type="ARBA" id="ARBA00023049"/>
    </source>
</evidence>
<feature type="transmembrane region" description="Helical" evidence="12">
    <location>
        <begin position="143"/>
        <end position="164"/>
    </location>
</feature>
<comment type="cofactor">
    <cofactor evidence="1">
        <name>Zn(2+)</name>
        <dbReference type="ChEBI" id="CHEBI:29105"/>
    </cofactor>
</comment>
<dbReference type="OrthoDB" id="166377at2"/>
<dbReference type="EMBL" id="SOAZ01000008">
    <property type="protein sequence ID" value="TDT61206.1"/>
    <property type="molecule type" value="Genomic_DNA"/>
</dbReference>
<comment type="caution">
    <text evidence="14">The sequence shown here is derived from an EMBL/GenBank/DDBJ whole genome shotgun (WGS) entry which is preliminary data.</text>
</comment>
<evidence type="ECO:0000313" key="15">
    <source>
        <dbReference type="Proteomes" id="UP000295325"/>
    </source>
</evidence>
<dbReference type="Proteomes" id="UP000295325">
    <property type="component" value="Unassembled WGS sequence"/>
</dbReference>
<reference evidence="14 15" key="1">
    <citation type="submission" date="2019-03" db="EMBL/GenBank/DDBJ databases">
        <title>Genomic Encyclopedia of Type Strains, Phase IV (KMG-IV): sequencing the most valuable type-strain genomes for metagenomic binning, comparative biology and taxonomic classification.</title>
        <authorList>
            <person name="Goeker M."/>
        </authorList>
    </citation>
    <scope>NUCLEOTIDE SEQUENCE [LARGE SCALE GENOMIC DNA]</scope>
    <source>
        <strain evidence="14 15">DSM 24455</strain>
    </source>
</reference>
<evidence type="ECO:0000256" key="3">
    <source>
        <dbReference type="ARBA" id="ARBA00007931"/>
    </source>
</evidence>
<keyword evidence="7" id="KW-0378">Hydrolase</keyword>
<organism evidence="14 15">
    <name type="scientific">Fonticella tunisiensis</name>
    <dbReference type="NCBI Taxonomy" id="1096341"/>
    <lineage>
        <taxon>Bacteria</taxon>
        <taxon>Bacillati</taxon>
        <taxon>Bacillota</taxon>
        <taxon>Clostridia</taxon>
        <taxon>Eubacteriales</taxon>
        <taxon>Clostridiaceae</taxon>
        <taxon>Fonticella</taxon>
    </lineage>
</organism>
<keyword evidence="15" id="KW-1185">Reference proteome</keyword>
<evidence type="ECO:0000313" key="14">
    <source>
        <dbReference type="EMBL" id="TDT61206.1"/>
    </source>
</evidence>
<feature type="transmembrane region" description="Helical" evidence="12">
    <location>
        <begin position="109"/>
        <end position="131"/>
    </location>
</feature>
<dbReference type="PANTHER" id="PTHR39188">
    <property type="entry name" value="MEMBRANE-ASSOCIATED ZINC METALLOPROTEASE M50B"/>
    <property type="match status" value="1"/>
</dbReference>
<evidence type="ECO:0000256" key="5">
    <source>
        <dbReference type="ARBA" id="ARBA00022692"/>
    </source>
</evidence>
<evidence type="ECO:0000256" key="2">
    <source>
        <dbReference type="ARBA" id="ARBA00004141"/>
    </source>
</evidence>
<keyword evidence="5 12" id="KW-0812">Transmembrane</keyword>
<dbReference type="RefSeq" id="WP_133627947.1">
    <property type="nucleotide sequence ID" value="NZ_SOAZ01000008.1"/>
</dbReference>
<evidence type="ECO:0000256" key="9">
    <source>
        <dbReference type="ARBA" id="ARBA00022989"/>
    </source>
</evidence>
<dbReference type="GO" id="GO:0046872">
    <property type="term" value="F:metal ion binding"/>
    <property type="evidence" value="ECO:0007669"/>
    <property type="project" value="UniProtKB-KW"/>
</dbReference>
<keyword evidence="8" id="KW-0862">Zinc</keyword>
<dbReference type="GO" id="GO:0006508">
    <property type="term" value="P:proteolysis"/>
    <property type="evidence" value="ECO:0007669"/>
    <property type="project" value="UniProtKB-KW"/>
</dbReference>
<feature type="transmembrane region" description="Helical" evidence="12">
    <location>
        <begin position="78"/>
        <end position="97"/>
    </location>
</feature>
<evidence type="ECO:0000256" key="8">
    <source>
        <dbReference type="ARBA" id="ARBA00022833"/>
    </source>
</evidence>
<name>A0A4R7KR45_9CLOT</name>
<sequence length="283" mass="33189">MDYKYIVKNIVSIIVLIIASLLIKNYILYVVFIFIHEVSHCITGLLLGYKYRRFYILPFGLYVYFEDEFIKPLDDIKISMSGPLINFVFFVFFYILSKRGLNGCELLKNINLVLGIFNLIPAGFLDGGRILRVIISYNISFYYAYKIINLNGLLLGCIIVVVSLFRDLDIENLFFIFLGVMVIIKSIWNKGQILIKTISDVLYKQRMFNSIKFLKVEYRVFSNEITLVDIIKLFCFNKYYMVLNAFQGKPDFTISEMDIIKYYLRYGNISLGRCMSYLNTQEE</sequence>
<protein>
    <submittedName>
        <fullName evidence="14">Stage IV sporulation protein FB</fullName>
    </submittedName>
</protein>
<evidence type="ECO:0000256" key="11">
    <source>
        <dbReference type="ARBA" id="ARBA00023136"/>
    </source>
</evidence>
<dbReference type="GO" id="GO:0016020">
    <property type="term" value="C:membrane"/>
    <property type="evidence" value="ECO:0007669"/>
    <property type="project" value="UniProtKB-SubCell"/>
</dbReference>
<evidence type="ECO:0000256" key="4">
    <source>
        <dbReference type="ARBA" id="ARBA00022670"/>
    </source>
</evidence>
<keyword evidence="6" id="KW-0479">Metal-binding</keyword>
<dbReference type="PANTHER" id="PTHR39188:SF3">
    <property type="entry name" value="STAGE IV SPORULATION PROTEIN FB"/>
    <property type="match status" value="1"/>
</dbReference>
<evidence type="ECO:0000259" key="13">
    <source>
        <dbReference type="Pfam" id="PF02163"/>
    </source>
</evidence>
<feature type="domain" description="Peptidase M50" evidence="13">
    <location>
        <begin position="29"/>
        <end position="97"/>
    </location>
</feature>
<comment type="similarity">
    <text evidence="3">Belongs to the peptidase M50B family.</text>
</comment>